<dbReference type="InParanoid" id="A0A667Y830"/>
<organism evidence="2 3">
    <name type="scientific">Myripristis murdjan</name>
    <name type="common">pinecone soldierfish</name>
    <dbReference type="NCBI Taxonomy" id="586833"/>
    <lineage>
        <taxon>Eukaryota</taxon>
        <taxon>Metazoa</taxon>
        <taxon>Chordata</taxon>
        <taxon>Craniata</taxon>
        <taxon>Vertebrata</taxon>
        <taxon>Euteleostomi</taxon>
        <taxon>Actinopterygii</taxon>
        <taxon>Neopterygii</taxon>
        <taxon>Teleostei</taxon>
        <taxon>Neoteleostei</taxon>
        <taxon>Acanthomorphata</taxon>
        <taxon>Holocentriformes</taxon>
        <taxon>Holocentridae</taxon>
        <taxon>Myripristis</taxon>
    </lineage>
</organism>
<name>A0A667Y830_9TELE</name>
<dbReference type="PANTHER" id="PTHR28594:SF1">
    <property type="entry name" value="ATR-INTERACTING PROTEIN"/>
    <property type="match status" value="1"/>
</dbReference>
<sequence>MACPPTKRLRGLNQEAVAVFDNSFGDDEDFTQDDLDEIDIIASQADLGGGGGLGPKPTVGGSTWTGEQSRPLPLGRARTNQSRENARGNSREAGGVGQRCRADSLLEAQHAELKRKLQQLEEDVVLKSGEVRVLRDALRAAQQEKEAQRQEQLLLQRDRQREQSDREKELSRKVQSLQSELQFKEAEMNEMKSKVHSSDRSSKTASPLPRNSPRVLSCVAQLNHGSSSSSSSPTGSGFITKETFGAQLQTRMTPVKTPGSAQKDADRGVSGSRSTDKQEVPRPDPFLSIRPKQHQCRGGALLGLLLQQPLSPSSLGLCHLLSVAAADAHGSSSAAFLLRSDSARLRSAGSSAHSLALTGLNLLSQTPPPAAHAAASRVCPGAVLLLPLLSQQLSRLCQALEALHSAGPAPEEAGRSDLDLQEAGLAALRALNLLLDHSQEVVEALLSEPTEEEQTDPKTEQCAVGAGQTSQHALLRCVLRLCDVTFSSRAARREDLLQGAMTTLCVLLERSTHTHRLQCVLRSSLLCVCVSADSRCQVVSRCVSVLRSVADHRPLARQLCSQHDNCVFLRLFHYIRTRPDSQATHTQWIMLDLQVVRLLNRLLTQRAESWSAFAQSNCQCYTELVQTVVVLLHRQWLELRSFQEPTDAAAGPVRRPLRAGGGGASLLREAVLLLHWLLLQHGSFSLSCRPLLHMYDQAVPSARDTLRSLHPLSESEELALDEICRSEADDADDMDTDTGP</sequence>
<evidence type="ECO:0000313" key="3">
    <source>
        <dbReference type="Proteomes" id="UP000472263"/>
    </source>
</evidence>
<reference evidence="2" key="2">
    <citation type="submission" date="2025-08" db="UniProtKB">
        <authorList>
            <consortium name="Ensembl"/>
        </authorList>
    </citation>
    <scope>IDENTIFICATION</scope>
</reference>
<proteinExistence type="predicted"/>
<feature type="region of interest" description="Disordered" evidence="1">
    <location>
        <begin position="250"/>
        <end position="291"/>
    </location>
</feature>
<evidence type="ECO:0000313" key="2">
    <source>
        <dbReference type="Ensembl" id="ENSMMDP00005020319.1"/>
    </source>
</evidence>
<dbReference type="GeneTree" id="ENSGT00940000166455"/>
<feature type="compositionally biased region" description="Basic and acidic residues" evidence="1">
    <location>
        <begin position="156"/>
        <end position="172"/>
    </location>
</feature>
<dbReference type="AlphaFoldDB" id="A0A667Y830"/>
<dbReference type="Ensembl" id="ENSMMDT00005020795.1">
    <property type="protein sequence ID" value="ENSMMDP00005020319.1"/>
    <property type="gene ID" value="ENSMMDG00005010009.1"/>
</dbReference>
<dbReference type="FunCoup" id="A0A667Y830">
    <property type="interactions" value="1761"/>
</dbReference>
<reference evidence="2" key="3">
    <citation type="submission" date="2025-09" db="UniProtKB">
        <authorList>
            <consortium name="Ensembl"/>
        </authorList>
    </citation>
    <scope>IDENTIFICATION</scope>
</reference>
<protein>
    <submittedName>
        <fullName evidence="2">ATR interacting protein</fullName>
    </submittedName>
</protein>
<evidence type="ECO:0000256" key="1">
    <source>
        <dbReference type="SAM" id="MobiDB-lite"/>
    </source>
</evidence>
<dbReference type="InterPro" id="IPR033349">
    <property type="entry name" value="ATRIP"/>
</dbReference>
<dbReference type="GO" id="GO:0000077">
    <property type="term" value="P:DNA damage checkpoint signaling"/>
    <property type="evidence" value="ECO:0007669"/>
    <property type="project" value="InterPro"/>
</dbReference>
<dbReference type="GO" id="GO:0006281">
    <property type="term" value="P:DNA repair"/>
    <property type="evidence" value="ECO:0007669"/>
    <property type="project" value="TreeGrafter"/>
</dbReference>
<accession>A0A667Y830</accession>
<reference evidence="2" key="1">
    <citation type="submission" date="2019-06" db="EMBL/GenBank/DDBJ databases">
        <authorList>
            <consortium name="Wellcome Sanger Institute Data Sharing"/>
        </authorList>
    </citation>
    <scope>NUCLEOTIDE SEQUENCE [LARGE SCALE GENOMIC DNA]</scope>
</reference>
<gene>
    <name evidence="2" type="primary">atrip</name>
</gene>
<feature type="compositionally biased region" description="Basic and acidic residues" evidence="1">
    <location>
        <begin position="182"/>
        <end position="202"/>
    </location>
</feature>
<keyword evidence="3" id="KW-1185">Reference proteome</keyword>
<dbReference type="PANTHER" id="PTHR28594">
    <property type="entry name" value="ATR-INTERACTING PROTEIN"/>
    <property type="match status" value="1"/>
</dbReference>
<feature type="region of interest" description="Disordered" evidence="1">
    <location>
        <begin position="45"/>
        <end position="98"/>
    </location>
</feature>
<feature type="region of interest" description="Disordered" evidence="1">
    <location>
        <begin position="154"/>
        <end position="213"/>
    </location>
</feature>
<dbReference type="Proteomes" id="UP000472263">
    <property type="component" value="Chromosome 5"/>
</dbReference>